<evidence type="ECO:0000256" key="1">
    <source>
        <dbReference type="ARBA" id="ARBA00022679"/>
    </source>
</evidence>
<dbReference type="InterPro" id="IPR050481">
    <property type="entry name" value="UDP-glycosyltransf_plant"/>
</dbReference>
<accession>A0A9X6NCF8</accession>
<evidence type="ECO:0000313" key="2">
    <source>
        <dbReference type="EMBL" id="OWA51557.1"/>
    </source>
</evidence>
<reference evidence="3" key="1">
    <citation type="submission" date="2017-01" db="EMBL/GenBank/DDBJ databases">
        <title>Comparative genomics of anhydrobiosis in the tardigrade Hypsibius dujardini.</title>
        <authorList>
            <person name="Yoshida Y."/>
            <person name="Koutsovoulos G."/>
            <person name="Laetsch D."/>
            <person name="Stevens L."/>
            <person name="Kumar S."/>
            <person name="Horikawa D."/>
            <person name="Ishino K."/>
            <person name="Komine S."/>
            <person name="Tomita M."/>
            <person name="Blaxter M."/>
            <person name="Arakawa K."/>
        </authorList>
    </citation>
    <scope>NUCLEOTIDE SEQUENCE [LARGE SCALE GENOMIC DNA]</scope>
    <source>
        <strain evidence="3">Z151</strain>
    </source>
</reference>
<name>A0A9X6NCF8_HYPEX</name>
<organism evidence="2 3">
    <name type="scientific">Hypsibius exemplaris</name>
    <name type="common">Freshwater tardigrade</name>
    <dbReference type="NCBI Taxonomy" id="2072580"/>
    <lineage>
        <taxon>Eukaryota</taxon>
        <taxon>Metazoa</taxon>
        <taxon>Ecdysozoa</taxon>
        <taxon>Tardigrada</taxon>
        <taxon>Eutardigrada</taxon>
        <taxon>Parachela</taxon>
        <taxon>Hypsibioidea</taxon>
        <taxon>Hypsibiidae</taxon>
        <taxon>Hypsibius</taxon>
    </lineage>
</organism>
<dbReference type="Pfam" id="PF00201">
    <property type="entry name" value="UDPGT"/>
    <property type="match status" value="1"/>
</dbReference>
<dbReference type="Proteomes" id="UP000192578">
    <property type="component" value="Unassembled WGS sequence"/>
</dbReference>
<dbReference type="AlphaFoldDB" id="A0A9X6NCF8"/>
<evidence type="ECO:0000313" key="3">
    <source>
        <dbReference type="Proteomes" id="UP000192578"/>
    </source>
</evidence>
<keyword evidence="1" id="KW-0808">Transferase</keyword>
<dbReference type="GO" id="GO:0035251">
    <property type="term" value="F:UDP-glucosyltransferase activity"/>
    <property type="evidence" value="ECO:0007669"/>
    <property type="project" value="InterPro"/>
</dbReference>
<dbReference type="EMBL" id="MTYJ01000231">
    <property type="protein sequence ID" value="OWA51557.1"/>
    <property type="molecule type" value="Genomic_DNA"/>
</dbReference>
<dbReference type="CDD" id="cd03784">
    <property type="entry name" value="GT1_Gtf-like"/>
    <property type="match status" value="1"/>
</dbReference>
<keyword evidence="3" id="KW-1185">Reference proteome</keyword>
<comment type="caution">
    <text evidence="2">The sequence shown here is derived from an EMBL/GenBank/DDBJ whole genome shotgun (WGS) entry which is preliminary data.</text>
</comment>
<dbReference type="SUPFAM" id="SSF53756">
    <property type="entry name" value="UDP-Glycosyltransferase/glycogen phosphorylase"/>
    <property type="match status" value="1"/>
</dbReference>
<dbReference type="OrthoDB" id="5835829at2759"/>
<dbReference type="PANTHER" id="PTHR48049">
    <property type="entry name" value="GLYCOSYLTRANSFERASE"/>
    <property type="match status" value="1"/>
</dbReference>
<gene>
    <name evidence="2" type="ORF">BV898_16035</name>
</gene>
<sequence>MLVQVYESSAKAVEQLLGAIPTRKSPEEPEQSLGIQRAVNVVIGDNFLALPIAVCHRREIPFYFFNTMAATLTLGALCYDDKIPVLEEDEKSSPFLKGENSVVYISFGSILFPAPEQIAELAKALLELKKPFIWSLPSQHHRHLPQEIGLAIPRQFESTGLAPQKLILQHPATAVFLSHCGWNSTLESLAAGQPVVAWPMFSDQMLNAQLLQQRSTAVLIEGTGTERLVAAEEIAEALRNAGYDKCSFREAAESWRATFLRATSAGGSSEIALKKLISA</sequence>
<dbReference type="InterPro" id="IPR002213">
    <property type="entry name" value="UDP_glucos_trans"/>
</dbReference>
<dbReference type="PANTHER" id="PTHR48049:SF132">
    <property type="entry name" value="GLYCOSYLTRANSFERASE"/>
    <property type="match status" value="1"/>
</dbReference>
<dbReference type="Gene3D" id="3.40.50.2000">
    <property type="entry name" value="Glycogen Phosphorylase B"/>
    <property type="match status" value="1"/>
</dbReference>
<protein>
    <submittedName>
        <fullName evidence="2">Cinnamate beta-D-glucosyltransferase</fullName>
    </submittedName>
</protein>
<proteinExistence type="predicted"/>